<dbReference type="PANTHER" id="PTHR16166">
    <property type="entry name" value="VACUOLAR PROTEIN SORTING-ASSOCIATED PROTEIN VPS13"/>
    <property type="match status" value="1"/>
</dbReference>
<keyword evidence="3" id="KW-1185">Reference proteome</keyword>
<name>X6NDK3_RETFI</name>
<dbReference type="AlphaFoldDB" id="X6NDK3"/>
<comment type="similarity">
    <text evidence="1">Belongs to the VPS13 family.</text>
</comment>
<accession>X6NDK3</accession>
<dbReference type="GO" id="GO:0006623">
    <property type="term" value="P:protein targeting to vacuole"/>
    <property type="evidence" value="ECO:0007669"/>
    <property type="project" value="TreeGrafter"/>
</dbReference>
<feature type="non-terminal residue" evidence="2">
    <location>
        <position position="1"/>
    </location>
</feature>
<organism evidence="2 3">
    <name type="scientific">Reticulomyxa filosa</name>
    <dbReference type="NCBI Taxonomy" id="46433"/>
    <lineage>
        <taxon>Eukaryota</taxon>
        <taxon>Sar</taxon>
        <taxon>Rhizaria</taxon>
        <taxon>Retaria</taxon>
        <taxon>Foraminifera</taxon>
        <taxon>Monothalamids</taxon>
        <taxon>Reticulomyxidae</taxon>
        <taxon>Reticulomyxa</taxon>
    </lineage>
</organism>
<comment type="caution">
    <text evidence="2">The sequence shown here is derived from an EMBL/GenBank/DDBJ whole genome shotgun (WGS) entry which is preliminary data.</text>
</comment>
<proteinExistence type="inferred from homology"/>
<reference evidence="2 3" key="1">
    <citation type="journal article" date="2013" name="Curr. Biol.">
        <title>The Genome of the Foraminiferan Reticulomyxa filosa.</title>
        <authorList>
            <person name="Glockner G."/>
            <person name="Hulsmann N."/>
            <person name="Schleicher M."/>
            <person name="Noegel A.A."/>
            <person name="Eichinger L."/>
            <person name="Gallinger C."/>
            <person name="Pawlowski J."/>
            <person name="Sierra R."/>
            <person name="Euteneuer U."/>
            <person name="Pillet L."/>
            <person name="Moustafa A."/>
            <person name="Platzer M."/>
            <person name="Groth M."/>
            <person name="Szafranski K."/>
            <person name="Schliwa M."/>
        </authorList>
    </citation>
    <scope>NUCLEOTIDE SEQUENCE [LARGE SCALE GENOMIC DNA]</scope>
</reference>
<gene>
    <name evidence="2" type="ORF">RFI_12782</name>
</gene>
<evidence type="ECO:0000313" key="2">
    <source>
        <dbReference type="EMBL" id="ETO24375.1"/>
    </source>
</evidence>
<dbReference type="PANTHER" id="PTHR16166:SF93">
    <property type="entry name" value="INTERMEMBRANE LIPID TRANSFER PROTEIN VPS13"/>
    <property type="match status" value="1"/>
</dbReference>
<sequence>KLILCNSRQYLEFRPGALQRYFFKTFHFQPLAIDISFCVDAISRPHSIGTNPIVWLVTNLINTLITMLGDIESAPMRFNSFSVENAYGGTETLINPIVSHYRQQALREGFKLFGSLNLLGNPMELVGNVGTGVKDFFYEPAQGLVESPMAFTRGISKGTSSLVSKTISGVFGAASKVTTTVSQATQIMTLDEDYQAERRIQQARGKPKHVGDGFVRGVTSLGTNGAMGIGKGLVQGVTGLVFKPLTGVVDLASNTLNGIANTATFIDMSSLPPIERKRLPRLLRPGVAMKPFSAISAQYQNILWEIGKCGLDDEQTRNVGALELVEMREHERLMVAQPIQNEEYAVLAKKVHFEEDTKEKKVQNVEKIISAYFGVSHLQFRSTVPKHTTMTKTSINVTEIVRKHLDETDNTLDLEGLKPMRLKFGDFAPEADMWLYILYIPTKAEESFVHDDLLGSLSGPRHGLKFLKSSRVLANCEVSGTDVILRCYCYVDLQDTSPVEILRVKQTIKTISKDMDLNVCYPKEKT</sequence>
<dbReference type="GO" id="GO:0045053">
    <property type="term" value="P:protein retention in Golgi apparatus"/>
    <property type="evidence" value="ECO:0007669"/>
    <property type="project" value="TreeGrafter"/>
</dbReference>
<dbReference type="OrthoDB" id="428159at2759"/>
<evidence type="ECO:0000256" key="1">
    <source>
        <dbReference type="ARBA" id="ARBA00006545"/>
    </source>
</evidence>
<dbReference type="Proteomes" id="UP000023152">
    <property type="component" value="Unassembled WGS sequence"/>
</dbReference>
<protein>
    <submittedName>
        <fullName evidence="2">Vacuolar protein sorting-associated protein 13 family protein</fullName>
    </submittedName>
</protein>
<dbReference type="InterPro" id="IPR026847">
    <property type="entry name" value="VPS13"/>
</dbReference>
<evidence type="ECO:0000313" key="3">
    <source>
        <dbReference type="Proteomes" id="UP000023152"/>
    </source>
</evidence>
<dbReference type="EMBL" id="ASPP01009259">
    <property type="protein sequence ID" value="ETO24375.1"/>
    <property type="molecule type" value="Genomic_DNA"/>
</dbReference>